<dbReference type="InterPro" id="IPR016130">
    <property type="entry name" value="Tyr_Pase_AS"/>
</dbReference>
<evidence type="ECO:0000259" key="2">
    <source>
        <dbReference type="PROSITE" id="PS50055"/>
    </source>
</evidence>
<sequence>WDILKQASRVQTRTGEKPKVQLLGLPNRKAAGIRHRCCCVTALDSRSALRPNLLRTPPDLLSQFHGRGRGLRLPKRRRRKQGGAATGNAVGRGGSRRSAMAASSAGTPASQFNPADLFLDPPPGLRLSREQLSRCSEAHDVLKKKLRSPSKLTREFDLLQEMRVRRDDMIRKCSVALQGANLNKNRYMDVLPYDDSRVVLSSSKGENNSGSGYINASLITSPTGNGSRFIATQGPLPNTFEDFWEMVLQYRCPVIIMLTMVDNAKSEEAPLPVLHIQYPEWPDHGVPEDTVAVRDILKRMYHVPPDLGPIIVHCSAGIGRTGTYCAIHNAIQRILVGDMSSLDLVKTITNLRSQRVGMVQTLVSPFLQLEASFSEQYFLCYQAIVDELHDLVSNSRY</sequence>
<dbReference type="AlphaFoldDB" id="A0A843THA5"/>
<dbReference type="GO" id="GO:0004725">
    <property type="term" value="F:protein tyrosine phosphatase activity"/>
    <property type="evidence" value="ECO:0007669"/>
    <property type="project" value="InterPro"/>
</dbReference>
<evidence type="ECO:0000313" key="5">
    <source>
        <dbReference type="Proteomes" id="UP000652761"/>
    </source>
</evidence>
<dbReference type="InterPro" id="IPR050348">
    <property type="entry name" value="Protein-Tyr_Phosphatase"/>
</dbReference>
<dbReference type="InterPro" id="IPR000242">
    <property type="entry name" value="PTP_cat"/>
</dbReference>
<dbReference type="Proteomes" id="UP000652761">
    <property type="component" value="Unassembled WGS sequence"/>
</dbReference>
<evidence type="ECO:0008006" key="6">
    <source>
        <dbReference type="Google" id="ProtNLM"/>
    </source>
</evidence>
<evidence type="ECO:0000256" key="1">
    <source>
        <dbReference type="SAM" id="MobiDB-lite"/>
    </source>
</evidence>
<protein>
    <recommendedName>
        <fullName evidence="6">Protein-tyrosine-phosphatase PTP1</fullName>
    </recommendedName>
</protein>
<dbReference type="PRINTS" id="PR00700">
    <property type="entry name" value="PRTYPHPHTASE"/>
</dbReference>
<dbReference type="InterPro" id="IPR003595">
    <property type="entry name" value="Tyr_Pase_cat"/>
</dbReference>
<feature type="domain" description="Tyrosine-protein phosphatase" evidence="2">
    <location>
        <begin position="152"/>
        <end position="387"/>
    </location>
</feature>
<comment type="caution">
    <text evidence="4">The sequence shown here is derived from an EMBL/GenBank/DDBJ whole genome shotgun (WGS) entry which is preliminary data.</text>
</comment>
<name>A0A843THA5_COLES</name>
<feature type="compositionally biased region" description="Low complexity" evidence="1">
    <location>
        <begin position="96"/>
        <end position="106"/>
    </location>
</feature>
<keyword evidence="5" id="KW-1185">Reference proteome</keyword>
<dbReference type="SUPFAM" id="SSF52799">
    <property type="entry name" value="(Phosphotyrosine protein) phosphatases II"/>
    <property type="match status" value="1"/>
</dbReference>
<dbReference type="PANTHER" id="PTHR19134">
    <property type="entry name" value="RECEPTOR-TYPE TYROSINE-PROTEIN PHOSPHATASE"/>
    <property type="match status" value="1"/>
</dbReference>
<dbReference type="PROSITE" id="PS50056">
    <property type="entry name" value="TYR_PHOSPHATASE_2"/>
    <property type="match status" value="1"/>
</dbReference>
<evidence type="ECO:0000259" key="3">
    <source>
        <dbReference type="PROSITE" id="PS50056"/>
    </source>
</evidence>
<dbReference type="Gene3D" id="3.90.190.10">
    <property type="entry name" value="Protein tyrosine phosphatase superfamily"/>
    <property type="match status" value="2"/>
</dbReference>
<feature type="non-terminal residue" evidence="4">
    <location>
        <position position="397"/>
    </location>
</feature>
<dbReference type="Pfam" id="PF00102">
    <property type="entry name" value="Y_phosphatase"/>
    <property type="match status" value="1"/>
</dbReference>
<reference evidence="4" key="1">
    <citation type="submission" date="2017-07" db="EMBL/GenBank/DDBJ databases">
        <title>Taro Niue Genome Assembly and Annotation.</title>
        <authorList>
            <person name="Atibalentja N."/>
            <person name="Keating K."/>
            <person name="Fields C.J."/>
        </authorList>
    </citation>
    <scope>NUCLEOTIDE SEQUENCE</scope>
    <source>
        <strain evidence="4">Niue_2</strain>
        <tissue evidence="4">Leaf</tissue>
    </source>
</reference>
<dbReference type="SMART" id="SM00194">
    <property type="entry name" value="PTPc"/>
    <property type="match status" value="1"/>
</dbReference>
<accession>A0A843THA5</accession>
<dbReference type="SMART" id="SM00404">
    <property type="entry name" value="PTPc_motif"/>
    <property type="match status" value="1"/>
</dbReference>
<feature type="region of interest" description="Disordered" evidence="1">
    <location>
        <begin position="66"/>
        <end position="120"/>
    </location>
</feature>
<proteinExistence type="predicted"/>
<organism evidence="4 5">
    <name type="scientific">Colocasia esculenta</name>
    <name type="common">Wild taro</name>
    <name type="synonym">Arum esculentum</name>
    <dbReference type="NCBI Taxonomy" id="4460"/>
    <lineage>
        <taxon>Eukaryota</taxon>
        <taxon>Viridiplantae</taxon>
        <taxon>Streptophyta</taxon>
        <taxon>Embryophyta</taxon>
        <taxon>Tracheophyta</taxon>
        <taxon>Spermatophyta</taxon>
        <taxon>Magnoliopsida</taxon>
        <taxon>Liliopsida</taxon>
        <taxon>Araceae</taxon>
        <taxon>Aroideae</taxon>
        <taxon>Colocasieae</taxon>
        <taxon>Colocasia</taxon>
    </lineage>
</organism>
<dbReference type="OrthoDB" id="10253954at2759"/>
<feature type="domain" description="Tyrosine specific protein phosphatases" evidence="3">
    <location>
        <begin position="294"/>
        <end position="361"/>
    </location>
</feature>
<feature type="compositionally biased region" description="Basic residues" evidence="1">
    <location>
        <begin position="66"/>
        <end position="81"/>
    </location>
</feature>
<gene>
    <name evidence="4" type="ORF">Taro_003511</name>
</gene>
<dbReference type="PROSITE" id="PS50055">
    <property type="entry name" value="TYR_PHOSPHATASE_PTP"/>
    <property type="match status" value="1"/>
</dbReference>
<evidence type="ECO:0000313" key="4">
    <source>
        <dbReference type="EMBL" id="MQL71188.1"/>
    </source>
</evidence>
<dbReference type="EMBL" id="NMUH01000090">
    <property type="protein sequence ID" value="MQL71188.1"/>
    <property type="molecule type" value="Genomic_DNA"/>
</dbReference>
<dbReference type="PROSITE" id="PS00383">
    <property type="entry name" value="TYR_PHOSPHATASE_1"/>
    <property type="match status" value="1"/>
</dbReference>
<dbReference type="PANTHER" id="PTHR19134:SF449">
    <property type="entry name" value="TYROSINE-PROTEIN PHOSPHATASE 1"/>
    <property type="match status" value="1"/>
</dbReference>
<dbReference type="InterPro" id="IPR000387">
    <property type="entry name" value="Tyr_Pase_dom"/>
</dbReference>
<dbReference type="InterPro" id="IPR029021">
    <property type="entry name" value="Prot-tyrosine_phosphatase-like"/>
</dbReference>